<reference evidence="2 3" key="1">
    <citation type="submission" date="2018-06" db="EMBL/GenBank/DDBJ databases">
        <title>Genomic Encyclopedia of Type Strains, Phase III (KMG-III): the genomes of soil and plant-associated and newly described type strains.</title>
        <authorList>
            <person name="Whitman W."/>
        </authorList>
    </citation>
    <scope>NUCLEOTIDE SEQUENCE [LARGE SCALE GENOMIC DNA]</scope>
    <source>
        <strain evidence="2 3">CECT 7022</strain>
    </source>
</reference>
<proteinExistence type="predicted"/>
<evidence type="ECO:0000313" key="2">
    <source>
        <dbReference type="EMBL" id="PYE48160.1"/>
    </source>
</evidence>
<keyword evidence="1" id="KW-1133">Transmembrane helix</keyword>
<organism evidence="2 3">
    <name type="scientific">Paenibacillus barcinonensis</name>
    <dbReference type="NCBI Taxonomy" id="198119"/>
    <lineage>
        <taxon>Bacteria</taxon>
        <taxon>Bacillati</taxon>
        <taxon>Bacillota</taxon>
        <taxon>Bacilli</taxon>
        <taxon>Bacillales</taxon>
        <taxon>Paenibacillaceae</taxon>
        <taxon>Paenibacillus</taxon>
    </lineage>
</organism>
<keyword evidence="1" id="KW-0472">Membrane</keyword>
<feature type="transmembrane region" description="Helical" evidence="1">
    <location>
        <begin position="6"/>
        <end position="26"/>
    </location>
</feature>
<dbReference type="AlphaFoldDB" id="A0A2V4W173"/>
<dbReference type="Proteomes" id="UP000247790">
    <property type="component" value="Unassembled WGS sequence"/>
</dbReference>
<name>A0A2V4W173_PAEBA</name>
<evidence type="ECO:0000313" key="3">
    <source>
        <dbReference type="Proteomes" id="UP000247790"/>
    </source>
</evidence>
<accession>A0A2V4W173</accession>
<keyword evidence="1" id="KW-0812">Transmembrane</keyword>
<sequence>MDGVMIMSLVAGVLVCAFVYVIRASLVRTEEEDWRSY</sequence>
<comment type="caution">
    <text evidence="2">The sequence shown here is derived from an EMBL/GenBank/DDBJ whole genome shotgun (WGS) entry which is preliminary data.</text>
</comment>
<dbReference type="EMBL" id="QJSW01000009">
    <property type="protein sequence ID" value="PYE48160.1"/>
    <property type="molecule type" value="Genomic_DNA"/>
</dbReference>
<gene>
    <name evidence="2" type="ORF">DFQ00_10912</name>
</gene>
<protein>
    <submittedName>
        <fullName evidence="2">Uncharacterized protein</fullName>
    </submittedName>
</protein>
<evidence type="ECO:0000256" key="1">
    <source>
        <dbReference type="SAM" id="Phobius"/>
    </source>
</evidence>